<gene>
    <name evidence="5" type="ORF">H1011_00670</name>
</gene>
<dbReference type="Gene3D" id="3.10.20.30">
    <property type="match status" value="1"/>
</dbReference>
<dbReference type="CDD" id="cd01896">
    <property type="entry name" value="DRG"/>
    <property type="match status" value="1"/>
</dbReference>
<reference evidence="5 6" key="1">
    <citation type="journal article" name="Nat. Commun.">
        <title>Undinarchaeota illuminate DPANN phylogeny and the impact of gene transfer on archaeal evolution.</title>
        <authorList>
            <person name="Dombrowski N."/>
            <person name="Williams T.A."/>
            <person name="Sun J."/>
            <person name="Woodcroft B.J."/>
            <person name="Lee J.H."/>
            <person name="Minh B.Q."/>
            <person name="Rinke C."/>
            <person name="Spang A."/>
        </authorList>
    </citation>
    <scope>NUCLEOTIDE SEQUENCE [LARGE SCALE GENOMIC DNA]</scope>
    <source>
        <strain evidence="5">MAG_bin17</strain>
    </source>
</reference>
<accession>A0A832V1I4</accession>
<dbReference type="Gene3D" id="3.40.50.300">
    <property type="entry name" value="P-loop containing nucleotide triphosphate hydrolases"/>
    <property type="match status" value="1"/>
</dbReference>
<feature type="domain" description="TGS" evidence="4">
    <location>
        <begin position="280"/>
        <end position="355"/>
    </location>
</feature>
<evidence type="ECO:0000313" key="5">
    <source>
        <dbReference type="EMBL" id="HIJ99321.1"/>
    </source>
</evidence>
<dbReference type="FunFam" id="3.10.20.30:FF:000003">
    <property type="entry name" value="Developmentally-regulated GTP-binding protein 1"/>
    <property type="match status" value="1"/>
</dbReference>
<comment type="caution">
    <text evidence="5">The sequence shown here is derived from an EMBL/GenBank/DDBJ whole genome shotgun (WGS) entry which is preliminary data.</text>
</comment>
<dbReference type="AlphaFoldDB" id="A0A832V1I4"/>
<dbReference type="InterPro" id="IPR006073">
    <property type="entry name" value="GTP-bd"/>
</dbReference>
<dbReference type="Pfam" id="PF01926">
    <property type="entry name" value="MMR_HSR1"/>
    <property type="match status" value="1"/>
</dbReference>
<dbReference type="NCBIfam" id="TIGR00231">
    <property type="entry name" value="small_GTP"/>
    <property type="match status" value="1"/>
</dbReference>
<feature type="domain" description="OBG-type G" evidence="3">
    <location>
        <begin position="61"/>
        <end position="280"/>
    </location>
</feature>
<evidence type="ECO:0000256" key="2">
    <source>
        <dbReference type="ARBA" id="ARBA00023134"/>
    </source>
</evidence>
<proteinExistence type="predicted"/>
<dbReference type="InterPro" id="IPR027417">
    <property type="entry name" value="P-loop_NTPase"/>
</dbReference>
<sequence length="357" mass="39158">MSVEDKIKEIEDEIRKTSYNKATEHHIGKLKAKLSKLRASAEKGSSQGVGLAYGIKKSGDATIIFAGFPSVGKSTLLNALTNAKSEVGHYDFTTLTVVPGAMKYKSAELQLLDVPGLIAGAASGKGRGREVLSVIRMGDLLCLVIDANKPGQYKQMLKELYDANLRIDERPPRISIEKRAYGGIQIEKISKCKLTNSLIKSVLSEFGYLNASITIQDAVDLDQLIDGIVKNRVYLPSLVIVNKSDSVKKIPKLHKEQVSISAKEGEGLDILKESIFTKLKLIRIFMKPQGEKADLEEPLLVTDGSTVGEVCSKLHKTFRKNFRYAMVTGKSAKFANQKAGLNHVLKDGDVLTIVQKR</sequence>
<dbReference type="InterPro" id="IPR031167">
    <property type="entry name" value="G_OBG"/>
</dbReference>
<keyword evidence="2" id="KW-0342">GTP-binding</keyword>
<keyword evidence="6" id="KW-1185">Reference proteome</keyword>
<dbReference type="SUPFAM" id="SSF81271">
    <property type="entry name" value="TGS-like"/>
    <property type="match status" value="1"/>
</dbReference>
<dbReference type="InterPro" id="IPR012675">
    <property type="entry name" value="Beta-grasp_dom_sf"/>
</dbReference>
<dbReference type="PROSITE" id="PS51710">
    <property type="entry name" value="G_OBG"/>
    <property type="match status" value="1"/>
</dbReference>
<evidence type="ECO:0000256" key="1">
    <source>
        <dbReference type="ARBA" id="ARBA00022741"/>
    </source>
</evidence>
<dbReference type="InterPro" id="IPR045001">
    <property type="entry name" value="DRG"/>
</dbReference>
<dbReference type="GO" id="GO:0005525">
    <property type="term" value="F:GTP binding"/>
    <property type="evidence" value="ECO:0007669"/>
    <property type="project" value="UniProtKB-KW"/>
</dbReference>
<dbReference type="InterPro" id="IPR031662">
    <property type="entry name" value="GTP-binding_2"/>
</dbReference>
<dbReference type="GO" id="GO:0003924">
    <property type="term" value="F:GTPase activity"/>
    <property type="evidence" value="ECO:0007669"/>
    <property type="project" value="InterPro"/>
</dbReference>
<dbReference type="InterPro" id="IPR005225">
    <property type="entry name" value="Small_GTP-bd"/>
</dbReference>
<evidence type="ECO:0000259" key="4">
    <source>
        <dbReference type="PROSITE" id="PS51880"/>
    </source>
</evidence>
<name>A0A832V1I4_9ARCH</name>
<evidence type="ECO:0000259" key="3">
    <source>
        <dbReference type="PROSITE" id="PS51710"/>
    </source>
</evidence>
<organism evidence="5 6">
    <name type="scientific">Candidatus Undinarchaeum marinum</name>
    <dbReference type="NCBI Taxonomy" id="2756141"/>
    <lineage>
        <taxon>Archaea</taxon>
        <taxon>Candidatus Undinarchaeota</taxon>
        <taxon>Candidatus Undinarchaeia</taxon>
        <taxon>Candidatus Undinarchaeales</taxon>
        <taxon>Candidatus Undinarchaeaceae</taxon>
        <taxon>Candidatus Undinarchaeum</taxon>
    </lineage>
</organism>
<dbReference type="InterPro" id="IPR004095">
    <property type="entry name" value="TGS"/>
</dbReference>
<dbReference type="Pfam" id="PF16897">
    <property type="entry name" value="MMR_HSR1_Xtn"/>
    <property type="match status" value="1"/>
</dbReference>
<dbReference type="PANTHER" id="PTHR43127">
    <property type="entry name" value="DEVELOPMENTALLY-REGULATED GTP-BINDING PROTEIN 2"/>
    <property type="match status" value="1"/>
</dbReference>
<dbReference type="PROSITE" id="PS51880">
    <property type="entry name" value="TGS"/>
    <property type="match status" value="1"/>
</dbReference>
<dbReference type="Pfam" id="PF02824">
    <property type="entry name" value="TGS"/>
    <property type="match status" value="1"/>
</dbReference>
<protein>
    <submittedName>
        <fullName evidence="5">GTP-binding protein</fullName>
    </submittedName>
</protein>
<dbReference type="EMBL" id="DVAD01000004">
    <property type="protein sequence ID" value="HIJ99321.1"/>
    <property type="molecule type" value="Genomic_DNA"/>
</dbReference>
<dbReference type="SUPFAM" id="SSF52540">
    <property type="entry name" value="P-loop containing nucleoside triphosphate hydrolases"/>
    <property type="match status" value="1"/>
</dbReference>
<keyword evidence="1" id="KW-0547">Nucleotide-binding</keyword>
<dbReference type="Proteomes" id="UP000604391">
    <property type="component" value="Unassembled WGS sequence"/>
</dbReference>
<dbReference type="PRINTS" id="PR00326">
    <property type="entry name" value="GTP1OBG"/>
</dbReference>
<dbReference type="InterPro" id="IPR012676">
    <property type="entry name" value="TGS-like"/>
</dbReference>
<evidence type="ECO:0000313" key="6">
    <source>
        <dbReference type="Proteomes" id="UP000604391"/>
    </source>
</evidence>